<accession>A0AAV1K7T2</accession>
<dbReference type="GO" id="GO:0008270">
    <property type="term" value="F:zinc ion binding"/>
    <property type="evidence" value="ECO:0007669"/>
    <property type="project" value="UniProtKB-KW"/>
</dbReference>
<feature type="domain" description="FLYWCH-type" evidence="4">
    <location>
        <begin position="20"/>
        <end position="71"/>
    </location>
</feature>
<evidence type="ECO:0000256" key="2">
    <source>
        <dbReference type="ARBA" id="ARBA00022771"/>
    </source>
</evidence>
<keyword evidence="2" id="KW-0863">Zinc-finger</keyword>
<protein>
    <recommendedName>
        <fullName evidence="4">FLYWCH-type domain-containing protein</fullName>
    </recommendedName>
</protein>
<comment type="caution">
    <text evidence="5">The sequence shown here is derived from an EMBL/GenBank/DDBJ whole genome shotgun (WGS) entry which is preliminary data.</text>
</comment>
<gene>
    <name evidence="5" type="ORF">PARMNEM_LOCUS1150</name>
</gene>
<evidence type="ECO:0000313" key="6">
    <source>
        <dbReference type="Proteomes" id="UP001314205"/>
    </source>
</evidence>
<evidence type="ECO:0000256" key="1">
    <source>
        <dbReference type="ARBA" id="ARBA00022723"/>
    </source>
</evidence>
<dbReference type="EMBL" id="CAVLGL010000002">
    <property type="protein sequence ID" value="CAK1579171.1"/>
    <property type="molecule type" value="Genomic_DNA"/>
</dbReference>
<proteinExistence type="predicted"/>
<keyword evidence="6" id="KW-1185">Reference proteome</keyword>
<evidence type="ECO:0000259" key="4">
    <source>
        <dbReference type="Pfam" id="PF04500"/>
    </source>
</evidence>
<reference evidence="5 6" key="1">
    <citation type="submission" date="2023-11" db="EMBL/GenBank/DDBJ databases">
        <authorList>
            <person name="Hedman E."/>
            <person name="Englund M."/>
            <person name="Stromberg M."/>
            <person name="Nyberg Akerstrom W."/>
            <person name="Nylinder S."/>
            <person name="Jareborg N."/>
            <person name="Kallberg Y."/>
            <person name="Kronander E."/>
        </authorList>
    </citation>
    <scope>NUCLEOTIDE SEQUENCE [LARGE SCALE GENOMIC DNA]</scope>
</reference>
<keyword evidence="1" id="KW-0479">Metal-binding</keyword>
<name>A0AAV1K7T2_9NEOP</name>
<evidence type="ECO:0000256" key="3">
    <source>
        <dbReference type="ARBA" id="ARBA00022833"/>
    </source>
</evidence>
<feature type="domain" description="FLYWCH-type" evidence="4">
    <location>
        <begin position="73"/>
        <end position="131"/>
    </location>
</feature>
<sequence>MSIYCITTSNKCRFSGVPVFSTTKNGKPVILFDGHRFNQHSNSKGNRGFFVCVKWGTACRASIRTVNDEPIYTVSKYGRPVIQLGPYRYNRHSRCKGPRVQWLCCKWSSGCRASITTIEDCIVKVANIHHH</sequence>
<dbReference type="AlphaFoldDB" id="A0AAV1K7T2"/>
<evidence type="ECO:0000313" key="5">
    <source>
        <dbReference type="EMBL" id="CAK1579171.1"/>
    </source>
</evidence>
<dbReference type="Gene3D" id="2.20.25.240">
    <property type="match status" value="2"/>
</dbReference>
<dbReference type="InterPro" id="IPR007588">
    <property type="entry name" value="Znf_FLYWCH"/>
</dbReference>
<dbReference type="Pfam" id="PF04500">
    <property type="entry name" value="FLYWCH"/>
    <property type="match status" value="2"/>
</dbReference>
<organism evidence="5 6">
    <name type="scientific">Parnassius mnemosyne</name>
    <name type="common">clouded apollo</name>
    <dbReference type="NCBI Taxonomy" id="213953"/>
    <lineage>
        <taxon>Eukaryota</taxon>
        <taxon>Metazoa</taxon>
        <taxon>Ecdysozoa</taxon>
        <taxon>Arthropoda</taxon>
        <taxon>Hexapoda</taxon>
        <taxon>Insecta</taxon>
        <taxon>Pterygota</taxon>
        <taxon>Neoptera</taxon>
        <taxon>Endopterygota</taxon>
        <taxon>Lepidoptera</taxon>
        <taxon>Glossata</taxon>
        <taxon>Ditrysia</taxon>
        <taxon>Papilionoidea</taxon>
        <taxon>Papilionidae</taxon>
        <taxon>Parnassiinae</taxon>
        <taxon>Parnassini</taxon>
        <taxon>Parnassius</taxon>
        <taxon>Driopa</taxon>
    </lineage>
</organism>
<keyword evidence="3" id="KW-0862">Zinc</keyword>
<dbReference type="Proteomes" id="UP001314205">
    <property type="component" value="Unassembled WGS sequence"/>
</dbReference>